<evidence type="ECO:0000313" key="3">
    <source>
        <dbReference type="Proteomes" id="UP000507222"/>
    </source>
</evidence>
<gene>
    <name evidence="1" type="ORF">CURHAP_LOCUS16483</name>
    <name evidence="2" type="ORF">ORAREDHAP_LOCUS16058</name>
</gene>
<organism evidence="2 4">
    <name type="scientific">Prunus armeniaca</name>
    <name type="common">Apricot</name>
    <name type="synonym">Armeniaca vulgaris</name>
    <dbReference type="NCBI Taxonomy" id="36596"/>
    <lineage>
        <taxon>Eukaryota</taxon>
        <taxon>Viridiplantae</taxon>
        <taxon>Streptophyta</taxon>
        <taxon>Embryophyta</taxon>
        <taxon>Tracheophyta</taxon>
        <taxon>Spermatophyta</taxon>
        <taxon>Magnoliopsida</taxon>
        <taxon>eudicotyledons</taxon>
        <taxon>Gunneridae</taxon>
        <taxon>Pentapetalae</taxon>
        <taxon>rosids</taxon>
        <taxon>fabids</taxon>
        <taxon>Rosales</taxon>
        <taxon>Rosaceae</taxon>
        <taxon>Amygdaloideae</taxon>
        <taxon>Amygdaleae</taxon>
        <taxon>Prunus</taxon>
    </lineage>
</organism>
<dbReference type="Proteomes" id="UP000507245">
    <property type="component" value="Unassembled WGS sequence"/>
</dbReference>
<name>A0A6J5WG57_PRUAR</name>
<evidence type="ECO:0000313" key="2">
    <source>
        <dbReference type="EMBL" id="CAB4300786.1"/>
    </source>
</evidence>
<dbReference type="EMBL" id="CAEKDK010000002">
    <property type="protein sequence ID" value="CAB4270387.1"/>
    <property type="molecule type" value="Genomic_DNA"/>
</dbReference>
<evidence type="ECO:0000313" key="4">
    <source>
        <dbReference type="Proteomes" id="UP000507245"/>
    </source>
</evidence>
<keyword evidence="4" id="KW-1185">Reference proteome</keyword>
<dbReference type="EMBL" id="CAEKKB010000002">
    <property type="protein sequence ID" value="CAB4300786.1"/>
    <property type="molecule type" value="Genomic_DNA"/>
</dbReference>
<dbReference type="Proteomes" id="UP000507222">
    <property type="component" value="Unassembled WGS sequence"/>
</dbReference>
<sequence>MSSHTGGAPRRIRLQSCITGQGELGMLQSIVLLFICKPNPGRIRFEAGNNRVLSCSWKHLLESINQVPDILVTSSISSLDTQASVLALALILRLPY</sequence>
<protein>
    <submittedName>
        <fullName evidence="2">Uncharacterized protein</fullName>
    </submittedName>
</protein>
<accession>A0A6J5WG57</accession>
<dbReference type="AlphaFoldDB" id="A0A6J5WG57"/>
<proteinExistence type="predicted"/>
<evidence type="ECO:0000313" key="1">
    <source>
        <dbReference type="EMBL" id="CAB4270387.1"/>
    </source>
</evidence>
<reference evidence="4" key="1">
    <citation type="journal article" date="2020" name="Genome Biol.">
        <title>Gamete binning: chromosome-level and haplotype-resolved genome assembly enabled by high-throughput single-cell sequencing of gamete genomes.</title>
        <authorList>
            <person name="Campoy J.A."/>
            <person name="Sun H."/>
            <person name="Goel M."/>
            <person name="Jiao W.-B."/>
            <person name="Folz-Donahue K."/>
            <person name="Wang N."/>
            <person name="Rubio M."/>
            <person name="Liu C."/>
            <person name="Kukat C."/>
            <person name="Ruiz D."/>
            <person name="Huettel B."/>
            <person name="Schneeberger K."/>
        </authorList>
    </citation>
    <scope>NUCLEOTIDE SEQUENCE [LARGE SCALE GENOMIC DNA]</scope>
    <source>
        <strain evidence="4">cv. Rojo Pasion</strain>
    </source>
</reference>
<reference evidence="2 3" key="2">
    <citation type="submission" date="2020-05" db="EMBL/GenBank/DDBJ databases">
        <authorList>
            <person name="Campoy J."/>
            <person name="Schneeberger K."/>
            <person name="Spophaly S."/>
        </authorList>
    </citation>
    <scope>NUCLEOTIDE SEQUENCE [LARGE SCALE GENOMIC DNA]</scope>
    <source>
        <strain evidence="2">PruArmRojPasFocal</strain>
    </source>
</reference>